<dbReference type="GO" id="GO:0005524">
    <property type="term" value="F:ATP binding"/>
    <property type="evidence" value="ECO:0007669"/>
    <property type="project" value="UniProtKB-KW"/>
</dbReference>
<gene>
    <name evidence="11" type="ORF">ACFQO1_09250</name>
</gene>
<evidence type="ECO:0000256" key="8">
    <source>
        <dbReference type="ARBA" id="ARBA00023012"/>
    </source>
</evidence>
<dbReference type="Gene3D" id="1.20.5.1930">
    <property type="match status" value="1"/>
</dbReference>
<feature type="domain" description="Histidine kinase" evidence="10">
    <location>
        <begin position="485"/>
        <end position="668"/>
    </location>
</feature>
<comment type="catalytic activity">
    <reaction evidence="1">
        <text>ATP + protein L-histidine = ADP + protein N-phospho-L-histidine.</text>
        <dbReference type="EC" id="2.7.13.3"/>
    </reaction>
</comment>
<keyword evidence="7 11" id="KW-0067">ATP-binding</keyword>
<keyword evidence="9" id="KW-0812">Transmembrane</keyword>
<protein>
    <recommendedName>
        <fullName evidence="2">histidine kinase</fullName>
        <ecNumber evidence="2">2.7.13.3</ecNumber>
    </recommendedName>
</protein>
<comment type="caution">
    <text evidence="11">The sequence shown here is derived from an EMBL/GenBank/DDBJ whole genome shotgun (WGS) entry which is preliminary data.</text>
</comment>
<keyword evidence="4" id="KW-0808">Transferase</keyword>
<keyword evidence="3" id="KW-0597">Phosphoprotein</keyword>
<dbReference type="EMBL" id="JBHTBN010000004">
    <property type="protein sequence ID" value="MFC7357873.1"/>
    <property type="molecule type" value="Genomic_DNA"/>
</dbReference>
<keyword evidence="5" id="KW-0547">Nucleotide-binding</keyword>
<evidence type="ECO:0000256" key="4">
    <source>
        <dbReference type="ARBA" id="ARBA00022679"/>
    </source>
</evidence>
<dbReference type="RefSeq" id="WP_380217738.1">
    <property type="nucleotide sequence ID" value="NZ_JBHTBN010000004.1"/>
</dbReference>
<dbReference type="InterPro" id="IPR050482">
    <property type="entry name" value="Sensor_HK_TwoCompSys"/>
</dbReference>
<keyword evidence="9" id="KW-0472">Membrane</keyword>
<dbReference type="InterPro" id="IPR036890">
    <property type="entry name" value="HATPase_C_sf"/>
</dbReference>
<feature type="transmembrane region" description="Helical" evidence="9">
    <location>
        <begin position="437"/>
        <end position="455"/>
    </location>
</feature>
<name>A0ABW2MT50_9FLAO</name>
<keyword evidence="12" id="KW-1185">Reference proteome</keyword>
<evidence type="ECO:0000256" key="5">
    <source>
        <dbReference type="ARBA" id="ARBA00022741"/>
    </source>
</evidence>
<keyword evidence="9" id="KW-1133">Transmembrane helix</keyword>
<dbReference type="Gene3D" id="1.25.40.10">
    <property type="entry name" value="Tetratricopeptide repeat domain"/>
    <property type="match status" value="1"/>
</dbReference>
<dbReference type="PANTHER" id="PTHR24421:SF10">
    <property type="entry name" value="NITRATE_NITRITE SENSOR PROTEIN NARQ"/>
    <property type="match status" value="1"/>
</dbReference>
<dbReference type="SUPFAM" id="SSF55874">
    <property type="entry name" value="ATPase domain of HSP90 chaperone/DNA topoisomerase II/histidine kinase"/>
    <property type="match status" value="1"/>
</dbReference>
<evidence type="ECO:0000256" key="3">
    <source>
        <dbReference type="ARBA" id="ARBA00022553"/>
    </source>
</evidence>
<evidence type="ECO:0000256" key="9">
    <source>
        <dbReference type="SAM" id="Phobius"/>
    </source>
</evidence>
<evidence type="ECO:0000256" key="6">
    <source>
        <dbReference type="ARBA" id="ARBA00022777"/>
    </source>
</evidence>
<dbReference type="Pfam" id="PF02518">
    <property type="entry name" value="HATPase_c"/>
    <property type="match status" value="1"/>
</dbReference>
<dbReference type="InterPro" id="IPR011990">
    <property type="entry name" value="TPR-like_helical_dom_sf"/>
</dbReference>
<dbReference type="PROSITE" id="PS50109">
    <property type="entry name" value="HIS_KIN"/>
    <property type="match status" value="1"/>
</dbReference>
<keyword evidence="8" id="KW-0902">Two-component regulatory system</keyword>
<dbReference type="Proteomes" id="UP001596415">
    <property type="component" value="Unassembled WGS sequence"/>
</dbReference>
<dbReference type="InterPro" id="IPR011712">
    <property type="entry name" value="Sig_transdc_His_kin_sub3_dim/P"/>
</dbReference>
<evidence type="ECO:0000313" key="11">
    <source>
        <dbReference type="EMBL" id="MFC7357873.1"/>
    </source>
</evidence>
<proteinExistence type="predicted"/>
<dbReference type="PANTHER" id="PTHR24421">
    <property type="entry name" value="NITRATE/NITRITE SENSOR PROTEIN NARX-RELATED"/>
    <property type="match status" value="1"/>
</dbReference>
<dbReference type="InterPro" id="IPR003594">
    <property type="entry name" value="HATPase_dom"/>
</dbReference>
<dbReference type="EC" id="2.7.13.3" evidence="2"/>
<sequence length="668" mass="77233">MKQYLFYLFIFCIPFSLLGQDLDYYLDLAEKAKTPAEKLTAIDSVLRKSFRKNDSIFIAKSFEFIDIAKEIDSINQAAKKAMNLQSILTFSKNDPKLAIRVIDGVLAHKYKINDSFLRGGLYLKRGRANERVDPAEAIEDFNTAIENFSAKDSVYVADAYLFSGRIYSNMGKFVPAGENYEKAYTYFENLKDYEYMLYAKQGIVTMFSMNGFYEKAKEEREDLIDQIIKYDKKAELVLEHYNQAYDYKRQGLYQKQLEELLKAEEYLPFARDNKAYQMMVYSALSEYYSENNNLAEAQKYNDIIDMLFEDLKGNSYAESNYYTAKSTYFLETGKFKQALSYAQLKLENANALDFDEEIMFSHLLLSKIYRKMGNYKLGLQNQEQYTAIKDSLYNANTANSLAYYQTLYETEKKEKELAATNSNIALLEKDSSSFKKLAYTVSLVALLSFGLILLYRNQRNLKNNKLLQEKFSQKLLISQEEERKRISKDLHDGLGQSLLLIKNKIIQQGDPATKKMVDHAIEEVRTISRDLHPFQLQEMGITRAIEHTLNQIDENTTVFISSEIENIDNLFTPEQEVNIYRIVQESLNNIIKHAHAEASRVSVKKLADEVIILVKDNGRGFDFTQKFQDAKSLGLKTLLERTKVLNGQMKVQSKIDTGTSIEFQFPLQ</sequence>
<dbReference type="Pfam" id="PF07730">
    <property type="entry name" value="HisKA_3"/>
    <property type="match status" value="1"/>
</dbReference>
<dbReference type="InterPro" id="IPR005467">
    <property type="entry name" value="His_kinase_dom"/>
</dbReference>
<dbReference type="Gene3D" id="3.30.565.10">
    <property type="entry name" value="Histidine kinase-like ATPase, C-terminal domain"/>
    <property type="match status" value="1"/>
</dbReference>
<reference evidence="12" key="1">
    <citation type="journal article" date="2019" name="Int. J. Syst. Evol. Microbiol.">
        <title>The Global Catalogue of Microorganisms (GCM) 10K type strain sequencing project: providing services to taxonomists for standard genome sequencing and annotation.</title>
        <authorList>
            <consortium name="The Broad Institute Genomics Platform"/>
            <consortium name="The Broad Institute Genome Sequencing Center for Infectious Disease"/>
            <person name="Wu L."/>
            <person name="Ma J."/>
        </authorList>
    </citation>
    <scope>NUCLEOTIDE SEQUENCE [LARGE SCALE GENOMIC DNA]</scope>
    <source>
        <strain evidence="12">CGMCC 1.16306</strain>
    </source>
</reference>
<evidence type="ECO:0000256" key="1">
    <source>
        <dbReference type="ARBA" id="ARBA00000085"/>
    </source>
</evidence>
<accession>A0ABW2MT50</accession>
<dbReference type="SUPFAM" id="SSF48452">
    <property type="entry name" value="TPR-like"/>
    <property type="match status" value="1"/>
</dbReference>
<evidence type="ECO:0000259" key="10">
    <source>
        <dbReference type="PROSITE" id="PS50109"/>
    </source>
</evidence>
<organism evidence="11 12">
    <name type="scientific">Jejudonia soesokkakensis</name>
    <dbReference type="NCBI Taxonomy" id="1323432"/>
    <lineage>
        <taxon>Bacteria</taxon>
        <taxon>Pseudomonadati</taxon>
        <taxon>Bacteroidota</taxon>
        <taxon>Flavobacteriia</taxon>
        <taxon>Flavobacteriales</taxon>
        <taxon>Flavobacteriaceae</taxon>
        <taxon>Jejudonia</taxon>
    </lineage>
</organism>
<keyword evidence="6" id="KW-0418">Kinase</keyword>
<evidence type="ECO:0000313" key="12">
    <source>
        <dbReference type="Proteomes" id="UP001596415"/>
    </source>
</evidence>
<evidence type="ECO:0000256" key="7">
    <source>
        <dbReference type="ARBA" id="ARBA00022840"/>
    </source>
</evidence>
<dbReference type="CDD" id="cd16917">
    <property type="entry name" value="HATPase_UhpB-NarQ-NarX-like"/>
    <property type="match status" value="1"/>
</dbReference>
<evidence type="ECO:0000256" key="2">
    <source>
        <dbReference type="ARBA" id="ARBA00012438"/>
    </source>
</evidence>